<gene>
    <name evidence="1" type="ORF">EV420DRAFT_1642724</name>
</gene>
<organism evidence="1 2">
    <name type="scientific">Armillaria tabescens</name>
    <name type="common">Ringless honey mushroom</name>
    <name type="synonym">Agaricus tabescens</name>
    <dbReference type="NCBI Taxonomy" id="1929756"/>
    <lineage>
        <taxon>Eukaryota</taxon>
        <taxon>Fungi</taxon>
        <taxon>Dikarya</taxon>
        <taxon>Basidiomycota</taxon>
        <taxon>Agaricomycotina</taxon>
        <taxon>Agaricomycetes</taxon>
        <taxon>Agaricomycetidae</taxon>
        <taxon>Agaricales</taxon>
        <taxon>Marasmiineae</taxon>
        <taxon>Physalacriaceae</taxon>
        <taxon>Desarmillaria</taxon>
    </lineage>
</organism>
<sequence>MTGNVFQEAATYKPFLPSRFLSLDLTEDEAAFCKAETGIQDDVELKSHILAIPEEAFTSGLEMMFEKRSSMEFWDLGRKLFKSTPESFSARFIPADVFELKGLVKQPIASNPSSPRSNP</sequence>
<dbReference type="Proteomes" id="UP001175211">
    <property type="component" value="Unassembled WGS sequence"/>
</dbReference>
<dbReference type="GeneID" id="85360952"/>
<dbReference type="RefSeq" id="XP_060331275.1">
    <property type="nucleotide sequence ID" value="XM_060477404.1"/>
</dbReference>
<proteinExistence type="predicted"/>
<dbReference type="EMBL" id="JAUEPS010000016">
    <property type="protein sequence ID" value="KAK0459025.1"/>
    <property type="molecule type" value="Genomic_DNA"/>
</dbReference>
<name>A0AA39KDB3_ARMTA</name>
<evidence type="ECO:0000313" key="1">
    <source>
        <dbReference type="EMBL" id="KAK0459025.1"/>
    </source>
</evidence>
<reference evidence="1" key="1">
    <citation type="submission" date="2023-06" db="EMBL/GenBank/DDBJ databases">
        <authorList>
            <consortium name="Lawrence Berkeley National Laboratory"/>
            <person name="Ahrendt S."/>
            <person name="Sahu N."/>
            <person name="Indic B."/>
            <person name="Wong-Bajracharya J."/>
            <person name="Merenyi Z."/>
            <person name="Ke H.-M."/>
            <person name="Monk M."/>
            <person name="Kocsube S."/>
            <person name="Drula E."/>
            <person name="Lipzen A."/>
            <person name="Balint B."/>
            <person name="Henrissat B."/>
            <person name="Andreopoulos B."/>
            <person name="Martin F.M."/>
            <person name="Harder C.B."/>
            <person name="Rigling D."/>
            <person name="Ford K.L."/>
            <person name="Foster G.D."/>
            <person name="Pangilinan J."/>
            <person name="Papanicolaou A."/>
            <person name="Barry K."/>
            <person name="LaButti K."/>
            <person name="Viragh M."/>
            <person name="Koriabine M."/>
            <person name="Yan M."/>
            <person name="Riley R."/>
            <person name="Champramary S."/>
            <person name="Plett K.L."/>
            <person name="Tsai I.J."/>
            <person name="Slot J."/>
            <person name="Sipos G."/>
            <person name="Plett J."/>
            <person name="Nagy L.G."/>
            <person name="Grigoriev I.V."/>
        </authorList>
    </citation>
    <scope>NUCLEOTIDE SEQUENCE</scope>
    <source>
        <strain evidence="1">CCBAS 213</strain>
    </source>
</reference>
<dbReference type="AlphaFoldDB" id="A0AA39KDB3"/>
<comment type="caution">
    <text evidence="1">The sequence shown here is derived from an EMBL/GenBank/DDBJ whole genome shotgun (WGS) entry which is preliminary data.</text>
</comment>
<accession>A0AA39KDB3</accession>
<keyword evidence="2" id="KW-1185">Reference proteome</keyword>
<protein>
    <submittedName>
        <fullName evidence="1">Uncharacterized protein</fullName>
    </submittedName>
</protein>
<evidence type="ECO:0000313" key="2">
    <source>
        <dbReference type="Proteomes" id="UP001175211"/>
    </source>
</evidence>